<name>A0A5C0VPB6_9SPHI</name>
<dbReference type="RefSeq" id="WP_149075804.1">
    <property type="nucleotide sequence ID" value="NZ_CP043329.1"/>
</dbReference>
<feature type="domain" description="Outer membrane protein beta-barrel" evidence="3">
    <location>
        <begin position="8"/>
        <end position="235"/>
    </location>
</feature>
<evidence type="ECO:0000313" key="4">
    <source>
        <dbReference type="EMBL" id="QEK53180.1"/>
    </source>
</evidence>
<evidence type="ECO:0000313" key="5">
    <source>
        <dbReference type="Proteomes" id="UP000323653"/>
    </source>
</evidence>
<keyword evidence="5" id="KW-1185">Reference proteome</keyword>
<organism evidence="4 5">
    <name type="scientific">Pedobacter aquae</name>
    <dbReference type="NCBI Taxonomy" id="2605747"/>
    <lineage>
        <taxon>Bacteria</taxon>
        <taxon>Pseudomonadati</taxon>
        <taxon>Bacteroidota</taxon>
        <taxon>Sphingobacteriia</taxon>
        <taxon>Sphingobacteriales</taxon>
        <taxon>Sphingobacteriaceae</taxon>
        <taxon>Pedobacter</taxon>
    </lineage>
</organism>
<gene>
    <name evidence="4" type="ORF">FYC62_16935</name>
</gene>
<dbReference type="AlphaFoldDB" id="A0A5C0VPB6"/>
<feature type="signal peptide" evidence="2">
    <location>
        <begin position="1"/>
        <end position="19"/>
    </location>
</feature>
<protein>
    <submittedName>
        <fullName evidence="4">PorT family protein</fullName>
    </submittedName>
</protein>
<keyword evidence="1 2" id="KW-0732">Signal</keyword>
<dbReference type="KEGG" id="pej:FYC62_16935"/>
<dbReference type="EMBL" id="CP043329">
    <property type="protein sequence ID" value="QEK53180.1"/>
    <property type="molecule type" value="Genomic_DNA"/>
</dbReference>
<evidence type="ECO:0000256" key="2">
    <source>
        <dbReference type="SAM" id="SignalP"/>
    </source>
</evidence>
<evidence type="ECO:0000256" key="1">
    <source>
        <dbReference type="ARBA" id="ARBA00022729"/>
    </source>
</evidence>
<dbReference type="InterPro" id="IPR027385">
    <property type="entry name" value="Beta-barrel_OMP"/>
</dbReference>
<reference evidence="4 5" key="1">
    <citation type="submission" date="2019-08" db="EMBL/GenBank/DDBJ databases">
        <title>Pedobacter sp. nov., isolated from Han river, South Korea.</title>
        <authorList>
            <person name="Lee D.-H."/>
            <person name="Kim Y.-S."/>
            <person name="Hwang E.-M."/>
            <person name="Le Tran T.C."/>
            <person name="Cha C.-J."/>
        </authorList>
    </citation>
    <scope>NUCLEOTIDE SEQUENCE [LARGE SCALE GENOMIC DNA]</scope>
    <source>
        <strain evidence="4 5">CJ43</strain>
    </source>
</reference>
<accession>A0A5C0VPB6</accession>
<dbReference type="Proteomes" id="UP000323653">
    <property type="component" value="Chromosome"/>
</dbReference>
<proteinExistence type="predicted"/>
<sequence>MKTKLLLSFLALLCFKSMAQDGLKNFTYGIRVTSSNASVGRNFIANSSINYSDKSISSFTISGFAEHHVGKLFYIQGGVNYIVKGYGTDLTTVNDMGEFLNLNREIKANYIEIPIYGLFRFNAGKGNFFIGAGPYAAIGVGGKIKRELFVQSTTANNGLELVSEEKEKTSFGNDAEDDFKNLDFGTNVQLGYEFKKGFNLGLSLGIGMYNVSPKNNQENIDVKHANLGLSLGYRFK</sequence>
<dbReference type="Pfam" id="PF13505">
    <property type="entry name" value="OMP_b-brl"/>
    <property type="match status" value="1"/>
</dbReference>
<feature type="chain" id="PRO_5022950896" evidence="2">
    <location>
        <begin position="20"/>
        <end position="236"/>
    </location>
</feature>
<evidence type="ECO:0000259" key="3">
    <source>
        <dbReference type="Pfam" id="PF13505"/>
    </source>
</evidence>